<feature type="compositionally biased region" description="Low complexity" evidence="1">
    <location>
        <begin position="197"/>
        <end position="213"/>
    </location>
</feature>
<reference evidence="2 3" key="1">
    <citation type="submission" date="2020-10" db="EMBL/GenBank/DDBJ databases">
        <title>Draft genome of Ramlibacter aquaticus LMG 30558.</title>
        <authorList>
            <person name="Props R."/>
        </authorList>
    </citation>
    <scope>NUCLEOTIDE SEQUENCE [LARGE SCALE GENOMIC DNA]</scope>
    <source>
        <strain evidence="2 3">LMG 30558</strain>
    </source>
</reference>
<keyword evidence="3" id="KW-1185">Reference proteome</keyword>
<organism evidence="2 3">
    <name type="scientific">Ramlibacter aquaticus</name>
    <dbReference type="NCBI Taxonomy" id="2780094"/>
    <lineage>
        <taxon>Bacteria</taxon>
        <taxon>Pseudomonadati</taxon>
        <taxon>Pseudomonadota</taxon>
        <taxon>Betaproteobacteria</taxon>
        <taxon>Burkholderiales</taxon>
        <taxon>Comamonadaceae</taxon>
        <taxon>Ramlibacter</taxon>
    </lineage>
</organism>
<feature type="region of interest" description="Disordered" evidence="1">
    <location>
        <begin position="186"/>
        <end position="213"/>
    </location>
</feature>
<evidence type="ECO:0000313" key="2">
    <source>
        <dbReference type="EMBL" id="MBE7942507.1"/>
    </source>
</evidence>
<evidence type="ECO:0000313" key="3">
    <source>
        <dbReference type="Proteomes" id="UP000715965"/>
    </source>
</evidence>
<protein>
    <submittedName>
        <fullName evidence="2">DUF4124 domain-containing protein</fullName>
    </submittedName>
</protein>
<dbReference type="EMBL" id="JADDOJ010000105">
    <property type="protein sequence ID" value="MBE7942507.1"/>
    <property type="molecule type" value="Genomic_DNA"/>
</dbReference>
<name>A0ABR9SJK2_9BURK</name>
<comment type="caution">
    <text evidence="2">The sequence shown here is derived from an EMBL/GenBank/DDBJ whole genome shotgun (WGS) entry which is preliminary data.</text>
</comment>
<sequence length="213" mass="24209">MATPAVRAADIYSCVDSHGRRITADRPILDCIDREQTELTPSGVKKRIGPSLTADERAAQEEQARREAEERNRQLDQRRRDRALLLRYPDRATHDRERQAALAAVDAVIATASKRDAELVQQRKKLDAEMEFYARDPKKTPARLKRQIDENEQQQQAQTRYIATQQEERQRINERYDRELQRLAELWTGKGPSAQTAAPAAAAPAKAPGSNAR</sequence>
<gene>
    <name evidence="2" type="ORF">IM725_18220</name>
</gene>
<feature type="region of interest" description="Disordered" evidence="1">
    <location>
        <begin position="133"/>
        <end position="161"/>
    </location>
</feature>
<dbReference type="Proteomes" id="UP000715965">
    <property type="component" value="Unassembled WGS sequence"/>
</dbReference>
<feature type="compositionally biased region" description="Basic and acidic residues" evidence="1">
    <location>
        <begin position="54"/>
        <end position="76"/>
    </location>
</feature>
<feature type="region of interest" description="Disordered" evidence="1">
    <location>
        <begin position="41"/>
        <end position="76"/>
    </location>
</feature>
<accession>A0ABR9SJK2</accession>
<proteinExistence type="predicted"/>
<evidence type="ECO:0000256" key="1">
    <source>
        <dbReference type="SAM" id="MobiDB-lite"/>
    </source>
</evidence>